<proteinExistence type="predicted"/>
<dbReference type="InterPro" id="IPR008767">
    <property type="entry name" value="Phage_SPP1_head-tail_adaptor"/>
</dbReference>
<evidence type="ECO:0000313" key="2">
    <source>
        <dbReference type="Proteomes" id="UP000035017"/>
    </source>
</evidence>
<dbReference type="Pfam" id="PF05521">
    <property type="entry name" value="Phage_HCP"/>
    <property type="match status" value="1"/>
</dbReference>
<reference evidence="1 2" key="1">
    <citation type="submission" date="2014-12" db="EMBL/GenBank/DDBJ databases">
        <title>16Stimator: statistical estimation of ribosomal gene copy numbers from draft genome assemblies.</title>
        <authorList>
            <person name="Perisin M.A."/>
            <person name="Vetter M."/>
            <person name="Gilbert J.A."/>
            <person name="Bergelson J."/>
        </authorList>
    </citation>
    <scope>NUCLEOTIDE SEQUENCE [LARGE SCALE GENOMIC DNA]</scope>
    <source>
        <strain evidence="1 2">MEJ076</strain>
    </source>
</reference>
<dbReference type="NCBIfam" id="TIGR01563">
    <property type="entry name" value="gp16_SPP1"/>
    <property type="match status" value="1"/>
</dbReference>
<dbReference type="EMBL" id="JXQV01000012">
    <property type="protein sequence ID" value="KIQ01941.1"/>
    <property type="molecule type" value="Genomic_DNA"/>
</dbReference>
<evidence type="ECO:0000313" key="1">
    <source>
        <dbReference type="EMBL" id="KIQ01941.1"/>
    </source>
</evidence>
<sequence>MNLTFLDPGQMTARLDLEAPQDVADGQGGVVAGWVVLRSFWAAIEPVSQGTYERASADGVAVTHRIWAMFRDDVAAGMRLRKGARIFAVKSVVDADETRRFIICRCEEESR</sequence>
<comment type="caution">
    <text evidence="1">The sequence shown here is derived from an EMBL/GenBank/DDBJ whole genome shotgun (WGS) entry which is preliminary data.</text>
</comment>
<dbReference type="Proteomes" id="UP000035017">
    <property type="component" value="Unassembled WGS sequence"/>
</dbReference>
<dbReference type="AlphaFoldDB" id="A0A0D0K1C7"/>
<dbReference type="OrthoDB" id="7570189at2"/>
<name>A0A0D0K1C7_AGRTU</name>
<gene>
    <name evidence="1" type="ORF">RU07_14515</name>
</gene>
<protein>
    <submittedName>
        <fullName evidence="1">Head-tail adaptor protein</fullName>
    </submittedName>
</protein>
<accession>A0A0D0K1C7</accession>
<dbReference type="Gene3D" id="2.40.10.270">
    <property type="entry name" value="Bacteriophage SPP1 head-tail adaptor protein"/>
    <property type="match status" value="1"/>
</dbReference>
<dbReference type="InterPro" id="IPR038666">
    <property type="entry name" value="SSP1_head-tail_sf"/>
</dbReference>
<organism evidence="1 2">
    <name type="scientific">Agrobacterium tumefaciens</name>
    <dbReference type="NCBI Taxonomy" id="358"/>
    <lineage>
        <taxon>Bacteria</taxon>
        <taxon>Pseudomonadati</taxon>
        <taxon>Pseudomonadota</taxon>
        <taxon>Alphaproteobacteria</taxon>
        <taxon>Hyphomicrobiales</taxon>
        <taxon>Rhizobiaceae</taxon>
        <taxon>Rhizobium/Agrobacterium group</taxon>
        <taxon>Agrobacterium</taxon>
        <taxon>Agrobacterium tumefaciens complex</taxon>
    </lineage>
</organism>